<dbReference type="GO" id="GO:0005634">
    <property type="term" value="C:nucleus"/>
    <property type="evidence" value="ECO:0007669"/>
    <property type="project" value="UniProtKB-SubCell"/>
</dbReference>
<dbReference type="SUPFAM" id="SSF46689">
    <property type="entry name" value="Homeodomain-like"/>
    <property type="match status" value="1"/>
</dbReference>
<comment type="caution">
    <text evidence="4">The sequence shown here is derived from an EMBL/GenBank/DDBJ whole genome shotgun (WGS) entry which is preliminary data.</text>
</comment>
<dbReference type="Pfam" id="PF05225">
    <property type="entry name" value="HTH_psq"/>
    <property type="match status" value="1"/>
</dbReference>
<dbReference type="AlphaFoldDB" id="A0AAU9THR2"/>
<dbReference type="EMBL" id="CAKOGL010000004">
    <property type="protein sequence ID" value="CAH2085457.1"/>
    <property type="molecule type" value="Genomic_DNA"/>
</dbReference>
<protein>
    <recommendedName>
        <fullName evidence="3">HTH psq-type domain-containing protein</fullName>
    </recommendedName>
</protein>
<reference evidence="4" key="1">
    <citation type="submission" date="2022-03" db="EMBL/GenBank/DDBJ databases">
        <authorList>
            <person name="Tunstrom K."/>
        </authorList>
    </citation>
    <scope>NUCLEOTIDE SEQUENCE</scope>
</reference>
<dbReference type="GO" id="GO:0003677">
    <property type="term" value="F:DNA binding"/>
    <property type="evidence" value="ECO:0007669"/>
    <property type="project" value="InterPro"/>
</dbReference>
<proteinExistence type="predicted"/>
<sequence length="294" mass="34021">MPRNYKKRVGSRNYKNYSSETVRECLASIENKELTQRKASEKYGIPRRTIINQLRLQRSKMPSRPPTTFSSEEEALFVDCILRLSEYGFPLTVFDLRIVIRTYLEKISRRVSKFKDNCPGTEWVSSFVKRHPCLSQRFATNIKRSRAAIDKETITTYIENLKEAVREIPPENIWNFDETNLSDDPGKKKAIAKRGAKYPELIKRLPTTVDKTALQDSFLQSLEVKRLECTTNGTTKGRCRKLNITSGKSVTEELSILLDDKENEELAQPSTSKQPCRRRTSSENFRRKCQHVSS</sequence>
<dbReference type="Gene3D" id="1.10.10.60">
    <property type="entry name" value="Homeodomain-like"/>
    <property type="match status" value="1"/>
</dbReference>
<evidence type="ECO:0000256" key="2">
    <source>
        <dbReference type="SAM" id="MobiDB-lite"/>
    </source>
</evidence>
<evidence type="ECO:0000313" key="4">
    <source>
        <dbReference type="EMBL" id="CAH2085457.1"/>
    </source>
</evidence>
<keyword evidence="5" id="KW-1185">Reference proteome</keyword>
<evidence type="ECO:0000259" key="3">
    <source>
        <dbReference type="Pfam" id="PF05225"/>
    </source>
</evidence>
<dbReference type="Proteomes" id="UP001153954">
    <property type="component" value="Unassembled WGS sequence"/>
</dbReference>
<organism evidence="4 5">
    <name type="scientific">Euphydryas editha</name>
    <name type="common">Edith's checkerspot</name>
    <dbReference type="NCBI Taxonomy" id="104508"/>
    <lineage>
        <taxon>Eukaryota</taxon>
        <taxon>Metazoa</taxon>
        <taxon>Ecdysozoa</taxon>
        <taxon>Arthropoda</taxon>
        <taxon>Hexapoda</taxon>
        <taxon>Insecta</taxon>
        <taxon>Pterygota</taxon>
        <taxon>Neoptera</taxon>
        <taxon>Endopterygota</taxon>
        <taxon>Lepidoptera</taxon>
        <taxon>Glossata</taxon>
        <taxon>Ditrysia</taxon>
        <taxon>Papilionoidea</taxon>
        <taxon>Nymphalidae</taxon>
        <taxon>Nymphalinae</taxon>
        <taxon>Euphydryas</taxon>
    </lineage>
</organism>
<feature type="region of interest" description="Disordered" evidence="2">
    <location>
        <begin position="261"/>
        <end position="294"/>
    </location>
</feature>
<evidence type="ECO:0000313" key="5">
    <source>
        <dbReference type="Proteomes" id="UP001153954"/>
    </source>
</evidence>
<dbReference type="InterPro" id="IPR009057">
    <property type="entry name" value="Homeodomain-like_sf"/>
</dbReference>
<accession>A0AAU9THR2</accession>
<feature type="domain" description="HTH psq-type" evidence="3">
    <location>
        <begin position="26"/>
        <end position="55"/>
    </location>
</feature>
<evidence type="ECO:0000256" key="1">
    <source>
        <dbReference type="ARBA" id="ARBA00004123"/>
    </source>
</evidence>
<name>A0AAU9THR2_EUPED</name>
<dbReference type="InterPro" id="IPR007889">
    <property type="entry name" value="HTH_Psq"/>
</dbReference>
<comment type="subcellular location">
    <subcellularLocation>
        <location evidence="1">Nucleus</location>
    </subcellularLocation>
</comment>
<gene>
    <name evidence="4" type="ORF">EEDITHA_LOCUS1931</name>
</gene>